<dbReference type="InterPro" id="IPR050559">
    <property type="entry name" value="P-Pant_transferase_sf"/>
</dbReference>
<sequence length="236" mass="25234">MSAADVWYIGVDQVPESLAVLLDGRDRARGRRILGETDRQRFLAAWVLTRLVLGERLGVDPAMLSFDRTCAHCGDRTHGKPVVETAGVGPDFSLSHVGGLAVVAVSDRAVGVDIEDATAGEQPLASALTERERATCLSYTDFARLWTRKEALLKAVGEGLGIHPRRIEILGSTPVALPEELGSPRDFALCDLPLPAPYVGSLAVRGPQPSLSVRGGAELVGDAARLVPRLWSPTRV</sequence>
<evidence type="ECO:0000313" key="5">
    <source>
        <dbReference type="Proteomes" id="UP001500879"/>
    </source>
</evidence>
<dbReference type="InterPro" id="IPR037143">
    <property type="entry name" value="4-PPantetheinyl_Trfase_dom_sf"/>
</dbReference>
<dbReference type="PANTHER" id="PTHR12215:SF10">
    <property type="entry name" value="L-AMINOADIPATE-SEMIALDEHYDE DEHYDROGENASE-PHOSPHOPANTETHEINYL TRANSFERASE"/>
    <property type="match status" value="1"/>
</dbReference>
<dbReference type="PANTHER" id="PTHR12215">
    <property type="entry name" value="PHOSPHOPANTETHEINE TRANSFERASE"/>
    <property type="match status" value="1"/>
</dbReference>
<name>A0ABN0Z8K6_9ACTN</name>
<organism evidence="4 5">
    <name type="scientific">Streptomyces luteireticuli</name>
    <dbReference type="NCBI Taxonomy" id="173858"/>
    <lineage>
        <taxon>Bacteria</taxon>
        <taxon>Bacillati</taxon>
        <taxon>Actinomycetota</taxon>
        <taxon>Actinomycetes</taxon>
        <taxon>Kitasatosporales</taxon>
        <taxon>Streptomycetaceae</taxon>
        <taxon>Streptomyces</taxon>
    </lineage>
</organism>
<accession>A0ABN0Z8K6</accession>
<evidence type="ECO:0000256" key="1">
    <source>
        <dbReference type="ARBA" id="ARBA00010990"/>
    </source>
</evidence>
<dbReference type="InterPro" id="IPR008278">
    <property type="entry name" value="4-PPantetheinyl_Trfase_dom"/>
</dbReference>
<evidence type="ECO:0000313" key="4">
    <source>
        <dbReference type="EMBL" id="GAA0438594.1"/>
    </source>
</evidence>
<reference evidence="4 5" key="1">
    <citation type="journal article" date="2019" name="Int. J. Syst. Evol. Microbiol.">
        <title>The Global Catalogue of Microorganisms (GCM) 10K type strain sequencing project: providing services to taxonomists for standard genome sequencing and annotation.</title>
        <authorList>
            <consortium name="The Broad Institute Genomics Platform"/>
            <consortium name="The Broad Institute Genome Sequencing Center for Infectious Disease"/>
            <person name="Wu L."/>
            <person name="Ma J."/>
        </authorList>
    </citation>
    <scope>NUCLEOTIDE SEQUENCE [LARGE SCALE GENOMIC DNA]</scope>
    <source>
        <strain evidence="4 5">JCM 4788</strain>
    </source>
</reference>
<gene>
    <name evidence="4" type="ORF">GCM10010357_70040</name>
</gene>
<dbReference type="RefSeq" id="WP_344033051.1">
    <property type="nucleotide sequence ID" value="NZ_BAAABX010000091.1"/>
</dbReference>
<proteinExistence type="inferred from homology"/>
<comment type="similarity">
    <text evidence="1">Belongs to the P-Pant transferase superfamily. Gsp/Sfp/HetI/AcpT family.</text>
</comment>
<dbReference type="Pfam" id="PF01648">
    <property type="entry name" value="ACPS"/>
    <property type="match status" value="1"/>
</dbReference>
<dbReference type="EMBL" id="BAAABX010000091">
    <property type="protein sequence ID" value="GAA0438594.1"/>
    <property type="molecule type" value="Genomic_DNA"/>
</dbReference>
<evidence type="ECO:0000256" key="2">
    <source>
        <dbReference type="ARBA" id="ARBA00022679"/>
    </source>
</evidence>
<keyword evidence="2 4" id="KW-0808">Transferase</keyword>
<evidence type="ECO:0000259" key="3">
    <source>
        <dbReference type="Pfam" id="PF01648"/>
    </source>
</evidence>
<dbReference type="GO" id="GO:0016740">
    <property type="term" value="F:transferase activity"/>
    <property type="evidence" value="ECO:0007669"/>
    <property type="project" value="UniProtKB-KW"/>
</dbReference>
<dbReference type="Gene3D" id="3.90.470.20">
    <property type="entry name" value="4'-phosphopantetheinyl transferase domain"/>
    <property type="match status" value="1"/>
</dbReference>
<dbReference type="SUPFAM" id="SSF56214">
    <property type="entry name" value="4'-phosphopantetheinyl transferase"/>
    <property type="match status" value="2"/>
</dbReference>
<comment type="caution">
    <text evidence="4">The sequence shown here is derived from an EMBL/GenBank/DDBJ whole genome shotgun (WGS) entry which is preliminary data.</text>
</comment>
<feature type="domain" description="4'-phosphopantetheinyl transferase" evidence="3">
    <location>
        <begin position="109"/>
        <end position="170"/>
    </location>
</feature>
<dbReference type="Proteomes" id="UP001500879">
    <property type="component" value="Unassembled WGS sequence"/>
</dbReference>
<keyword evidence="5" id="KW-1185">Reference proteome</keyword>
<protein>
    <submittedName>
        <fullName evidence="4">4'-phosphopantetheinyl transferase superfamily protein</fullName>
    </submittedName>
</protein>